<reference evidence="1 2" key="1">
    <citation type="journal article" date="2004" name="Nat. Biotechnol.">
        <title>Complete sequence and comparative genome analysis of the dairy bacterium Streptococcus thermophilus.</title>
        <authorList>
            <person name="Bolotin A."/>
            <person name="Quinquis B."/>
            <person name="Renault P."/>
            <person name="Sorokin A."/>
            <person name="Ehrlich S.D."/>
            <person name="Kulakauskas S."/>
            <person name="Lapidus A."/>
            <person name="Goltsman E."/>
            <person name="Mazur M."/>
            <person name="Pusch G.D."/>
            <person name="Fonstein M."/>
            <person name="Overbeek R."/>
            <person name="Kyprides N."/>
            <person name="Purnelle B."/>
            <person name="Prozzi D."/>
            <person name="Ngui K."/>
            <person name="Masuy D."/>
            <person name="Hancy F."/>
            <person name="Burteau S."/>
            <person name="Boutry M."/>
            <person name="Delcour J."/>
            <person name="Goffeau A."/>
            <person name="Hols P."/>
        </authorList>
    </citation>
    <scope>NUCLEOTIDE SEQUENCE [LARGE SCALE GENOMIC DNA]</scope>
    <source>
        <strain evidence="2">ATCC BAA-250 / LMG 18311</strain>
    </source>
</reference>
<evidence type="ECO:0000313" key="1">
    <source>
        <dbReference type="EMBL" id="AAV60791.1"/>
    </source>
</evidence>
<dbReference type="KEGG" id="stl:stu1153"/>
<dbReference type="EMBL" id="CP000023">
    <property type="protein sequence ID" value="AAV60791.1"/>
    <property type="molecule type" value="Genomic_DNA"/>
</dbReference>
<accession>Q5M451</accession>
<gene>
    <name evidence="1" type="ordered locus">stu1153</name>
</gene>
<dbReference type="eggNOG" id="COG0456">
    <property type="taxonomic scope" value="Bacteria"/>
</dbReference>
<protein>
    <submittedName>
        <fullName evidence="1">Uncharacterized protein</fullName>
    </submittedName>
</protein>
<organism evidence="1 2">
    <name type="scientific">Streptococcus thermophilus (strain ATCC BAA-250 / LMG 18311)</name>
    <dbReference type="NCBI Taxonomy" id="264199"/>
    <lineage>
        <taxon>Bacteria</taxon>
        <taxon>Bacillati</taxon>
        <taxon>Bacillota</taxon>
        <taxon>Bacilli</taxon>
        <taxon>Lactobacillales</taxon>
        <taxon>Streptococcaceae</taxon>
        <taxon>Streptococcus</taxon>
    </lineage>
</organism>
<dbReference type="HOGENOM" id="CLU_3206056_0_0_9"/>
<dbReference type="AlphaFoldDB" id="Q5M451"/>
<evidence type="ECO:0000313" key="2">
    <source>
        <dbReference type="Proteomes" id="UP000001170"/>
    </source>
</evidence>
<dbReference type="STRING" id="264199.stu1153"/>
<sequence>MLNFDFNTPAFFLLLSKWRLLGLLTVYADNEDVELSILVHPNNRR</sequence>
<name>Q5M451_STRT2</name>
<keyword evidence="2" id="KW-1185">Reference proteome</keyword>
<dbReference type="Proteomes" id="UP000001170">
    <property type="component" value="Chromosome"/>
</dbReference>
<proteinExistence type="predicted"/>